<accession>A0A3B1JNF5</accession>
<dbReference type="AlphaFoldDB" id="A0A3B1JNF5"/>
<evidence type="ECO:0000256" key="3">
    <source>
        <dbReference type="ARBA" id="ARBA00022729"/>
    </source>
</evidence>
<evidence type="ECO:0000256" key="4">
    <source>
        <dbReference type="ARBA" id="ARBA00022989"/>
    </source>
</evidence>
<dbReference type="GeneTree" id="ENSGT00940000167095"/>
<reference evidence="11" key="2">
    <citation type="journal article" date="2014" name="Nat. Commun.">
        <title>The cavefish genome reveals candidate genes for eye loss.</title>
        <authorList>
            <person name="McGaugh S.E."/>
            <person name="Gross J.B."/>
            <person name="Aken B."/>
            <person name="Blin M."/>
            <person name="Borowsky R."/>
            <person name="Chalopin D."/>
            <person name="Hinaux H."/>
            <person name="Jeffery W.R."/>
            <person name="Keene A."/>
            <person name="Ma L."/>
            <person name="Minx P."/>
            <person name="Murphy D."/>
            <person name="O'Quin K.E."/>
            <person name="Retaux S."/>
            <person name="Rohner N."/>
            <person name="Searle S.M."/>
            <person name="Stahl B.A."/>
            <person name="Tabin C."/>
            <person name="Volff J.N."/>
            <person name="Yoshizawa M."/>
            <person name="Warren W.C."/>
        </authorList>
    </citation>
    <scope>NUCLEOTIDE SEQUENCE [LARGE SCALE GENOMIC DNA]</scope>
    <source>
        <strain evidence="11">female</strain>
    </source>
</reference>
<dbReference type="GO" id="GO:0004896">
    <property type="term" value="F:cytokine receptor activity"/>
    <property type="evidence" value="ECO:0007669"/>
    <property type="project" value="TreeGrafter"/>
</dbReference>
<dbReference type="InParanoid" id="A0A3B1JNF5"/>
<evidence type="ECO:0000313" key="11">
    <source>
        <dbReference type="Proteomes" id="UP000018467"/>
    </source>
</evidence>
<feature type="chain" id="PRO_5017456381" evidence="9">
    <location>
        <begin position="19"/>
        <end position="389"/>
    </location>
</feature>
<dbReference type="InterPro" id="IPR003961">
    <property type="entry name" value="FN3_dom"/>
</dbReference>
<reference evidence="11" key="1">
    <citation type="submission" date="2013-03" db="EMBL/GenBank/DDBJ databases">
        <authorList>
            <person name="Jeffery W."/>
            <person name="Warren W."/>
            <person name="Wilson R.K."/>
        </authorList>
    </citation>
    <scope>NUCLEOTIDE SEQUENCE</scope>
    <source>
        <strain evidence="11">female</strain>
    </source>
</reference>
<reference evidence="10" key="3">
    <citation type="submission" date="2025-08" db="UniProtKB">
        <authorList>
            <consortium name="Ensembl"/>
        </authorList>
    </citation>
    <scope>IDENTIFICATION</scope>
</reference>
<proteinExistence type="predicted"/>
<dbReference type="CDD" id="cd00063">
    <property type="entry name" value="FN3"/>
    <property type="match status" value="1"/>
</dbReference>
<organism evidence="10 11">
    <name type="scientific">Astyanax mexicanus</name>
    <name type="common">Blind cave fish</name>
    <name type="synonym">Astyanax fasciatus mexicanus</name>
    <dbReference type="NCBI Taxonomy" id="7994"/>
    <lineage>
        <taxon>Eukaryota</taxon>
        <taxon>Metazoa</taxon>
        <taxon>Chordata</taxon>
        <taxon>Craniata</taxon>
        <taxon>Vertebrata</taxon>
        <taxon>Euteleostomi</taxon>
        <taxon>Actinopterygii</taxon>
        <taxon>Neopterygii</taxon>
        <taxon>Teleostei</taxon>
        <taxon>Ostariophysi</taxon>
        <taxon>Characiformes</taxon>
        <taxon>Characoidei</taxon>
        <taxon>Acestrorhamphidae</taxon>
        <taxon>Acestrorhamphinae</taxon>
        <taxon>Astyanax</taxon>
    </lineage>
</organism>
<dbReference type="InterPro" id="IPR036116">
    <property type="entry name" value="FN3_sf"/>
</dbReference>
<keyword evidence="3 9" id="KW-0732">Signal</keyword>
<dbReference type="Proteomes" id="UP000018467">
    <property type="component" value="Unassembled WGS sequence"/>
</dbReference>
<dbReference type="STRING" id="7994.ENSAMXP00000043256"/>
<keyword evidence="2 8" id="KW-0812">Transmembrane</keyword>
<name>A0A3B1JNF5_ASTMX</name>
<dbReference type="InterPro" id="IPR013783">
    <property type="entry name" value="Ig-like_fold"/>
</dbReference>
<keyword evidence="11" id="KW-1185">Reference proteome</keyword>
<evidence type="ECO:0000256" key="9">
    <source>
        <dbReference type="SAM" id="SignalP"/>
    </source>
</evidence>
<dbReference type="SUPFAM" id="SSF49265">
    <property type="entry name" value="Fibronectin type III"/>
    <property type="match status" value="1"/>
</dbReference>
<protein>
    <submittedName>
        <fullName evidence="10">Interleukin 4 receptor</fullName>
    </submittedName>
</protein>
<dbReference type="PANTHER" id="PTHR23037">
    <property type="entry name" value="CYTOKINE RECEPTOR"/>
    <property type="match status" value="1"/>
</dbReference>
<evidence type="ECO:0000256" key="6">
    <source>
        <dbReference type="ARBA" id="ARBA00023170"/>
    </source>
</evidence>
<evidence type="ECO:0000256" key="5">
    <source>
        <dbReference type="ARBA" id="ARBA00023136"/>
    </source>
</evidence>
<evidence type="ECO:0000256" key="7">
    <source>
        <dbReference type="ARBA" id="ARBA00023180"/>
    </source>
</evidence>
<dbReference type="GO" id="GO:0016064">
    <property type="term" value="P:immunoglobulin mediated immune response"/>
    <property type="evidence" value="ECO:0007669"/>
    <property type="project" value="TreeGrafter"/>
</dbReference>
<keyword evidence="7" id="KW-0325">Glycoprotein</keyword>
<evidence type="ECO:0000313" key="10">
    <source>
        <dbReference type="Ensembl" id="ENSAMXP00000043256.1"/>
    </source>
</evidence>
<keyword evidence="5 8" id="KW-0472">Membrane</keyword>
<comment type="subcellular location">
    <subcellularLocation>
        <location evidence="1">Membrane</location>
        <topology evidence="1">Single-pass type I membrane protein</topology>
    </subcellularLocation>
</comment>
<evidence type="ECO:0000256" key="2">
    <source>
        <dbReference type="ARBA" id="ARBA00022692"/>
    </source>
</evidence>
<keyword evidence="4 8" id="KW-1133">Transmembrane helix</keyword>
<feature type="transmembrane region" description="Helical" evidence="8">
    <location>
        <begin position="239"/>
        <end position="258"/>
    </location>
</feature>
<dbReference type="PANTHER" id="PTHR23037:SF42">
    <property type="entry name" value="CYTOKINE RECEPTOR COMMON SUBUNIT GAMMA ISOFORM X1-RELATED"/>
    <property type="match status" value="1"/>
</dbReference>
<evidence type="ECO:0000256" key="8">
    <source>
        <dbReference type="SAM" id="Phobius"/>
    </source>
</evidence>
<reference evidence="10" key="4">
    <citation type="submission" date="2025-09" db="UniProtKB">
        <authorList>
            <consortium name="Ensembl"/>
        </authorList>
    </citation>
    <scope>IDENTIFICATION</scope>
</reference>
<dbReference type="Ensembl" id="ENSAMXT00000047372.1">
    <property type="protein sequence ID" value="ENSAMXP00000043256.1"/>
    <property type="gene ID" value="ENSAMXG00000040411.1"/>
</dbReference>
<dbReference type="Bgee" id="ENSAMXG00000040411">
    <property type="expression patterns" value="Expressed in liver and 9 other cell types or tissues"/>
</dbReference>
<dbReference type="GO" id="GO:0009897">
    <property type="term" value="C:external side of plasma membrane"/>
    <property type="evidence" value="ECO:0007669"/>
    <property type="project" value="TreeGrafter"/>
</dbReference>
<sequence length="389" mass="43984">MSFVFCFLAFVCFSHVCGNLMSLGGNYSLQCLNDYLFTISCELNVSSDLLEHGATSWLEFYDLRDPFRCMLRARARSRVCELDLSVLMIEDTFTDTDFFQISLNSSYHGNSSSAVLDTDYRPFKHIRPVTPSNLTLLWKEDGAVFHWLSGYEKNTSFVQSLQYQFNIQNNNRVHNVHPVQTRVVVAVSEFLPHTEYMARVRSQPNQLHYVGVWSHWGPAIHWTTGAIHKGDTQDTTFPGIWFALFCLLPLLVLLLSYLPYSRWKKRLLIPSPAPYIRDLKSCAVLPGIVAELLQREESLKIESMIEYSDHASPCSPAGYEKMKSVGDCSEPTFITPSGPPASHIMLYSPAGAELGSESWLKDFTTVERGSVTCSEDYCTLSPTDTENST</sequence>
<dbReference type="Gene3D" id="2.60.40.10">
    <property type="entry name" value="Immunoglobulins"/>
    <property type="match status" value="1"/>
</dbReference>
<keyword evidence="6" id="KW-0675">Receptor</keyword>
<feature type="signal peptide" evidence="9">
    <location>
        <begin position="1"/>
        <end position="18"/>
    </location>
</feature>
<evidence type="ECO:0000256" key="1">
    <source>
        <dbReference type="ARBA" id="ARBA00004479"/>
    </source>
</evidence>